<evidence type="ECO:0000313" key="1">
    <source>
        <dbReference type="EMBL" id="SEJ65098.1"/>
    </source>
</evidence>
<dbReference type="AlphaFoldDB" id="A0A1H7AIE3"/>
<proteinExistence type="predicted"/>
<name>A0A1H7AIE3_9BACT</name>
<dbReference type="OrthoDB" id="957913at2"/>
<gene>
    <name evidence="1" type="ORF">SAMN04487995_5753</name>
</gene>
<accession>A0A1H7AIE3</accession>
<dbReference type="PROSITE" id="PS51257">
    <property type="entry name" value="PROKAR_LIPOPROTEIN"/>
    <property type="match status" value="1"/>
</dbReference>
<sequence length="134" mass="14491">MKKIILLLTLVAFTFSCKDKNDPEPELSSRVQGTYKATKLRIDGTNVPLTEGRSITLVLSKTTANEVNGVMKYTTADGDSGADDLGDVTLKDKGENGIDLFDGSEKVGHWSKDNILTVTVIDEGSEIEIIASKK</sequence>
<dbReference type="EMBL" id="FNXY01000010">
    <property type="protein sequence ID" value="SEJ65098.1"/>
    <property type="molecule type" value="Genomic_DNA"/>
</dbReference>
<reference evidence="1 2" key="1">
    <citation type="submission" date="2016-10" db="EMBL/GenBank/DDBJ databases">
        <authorList>
            <person name="de Groot N.N."/>
        </authorList>
    </citation>
    <scope>NUCLEOTIDE SEQUENCE [LARGE SCALE GENOMIC DNA]</scope>
    <source>
        <strain evidence="1 2">DSM 19938</strain>
    </source>
</reference>
<dbReference type="STRING" id="408657.SAMN04487995_5753"/>
<evidence type="ECO:0008006" key="3">
    <source>
        <dbReference type="Google" id="ProtNLM"/>
    </source>
</evidence>
<protein>
    <recommendedName>
        <fullName evidence="3">Lipocalin-like domain-containing protein</fullName>
    </recommendedName>
</protein>
<organism evidence="1 2">
    <name type="scientific">Dyadobacter koreensis</name>
    <dbReference type="NCBI Taxonomy" id="408657"/>
    <lineage>
        <taxon>Bacteria</taxon>
        <taxon>Pseudomonadati</taxon>
        <taxon>Bacteroidota</taxon>
        <taxon>Cytophagia</taxon>
        <taxon>Cytophagales</taxon>
        <taxon>Spirosomataceae</taxon>
        <taxon>Dyadobacter</taxon>
    </lineage>
</organism>
<keyword evidence="2" id="KW-1185">Reference proteome</keyword>
<dbReference type="RefSeq" id="WP_090341438.1">
    <property type="nucleotide sequence ID" value="NZ_FNXY01000010.1"/>
</dbReference>
<dbReference type="Proteomes" id="UP000199532">
    <property type="component" value="Unassembled WGS sequence"/>
</dbReference>
<evidence type="ECO:0000313" key="2">
    <source>
        <dbReference type="Proteomes" id="UP000199532"/>
    </source>
</evidence>